<protein>
    <recommendedName>
        <fullName evidence="3">YbaB/EbfC DNA-binding family protein</fullName>
    </recommendedName>
</protein>
<evidence type="ECO:0008006" key="3">
    <source>
        <dbReference type="Google" id="ProtNLM"/>
    </source>
</evidence>
<sequence>MASSRSRGAPIPTPTEWLTELSLDIQNYTAVINERLGQMANNQVRLRARVDDTALAVARLGRDEGRSMPAEVVLRIANEIAGSMQSMEAAAGNFKRRHDDILGSLNNLSSCLGPCLERAWDAEERRGRRER</sequence>
<evidence type="ECO:0000313" key="1">
    <source>
        <dbReference type="EMBL" id="RYO78330.1"/>
    </source>
</evidence>
<keyword evidence="2" id="KW-1185">Reference proteome</keyword>
<reference evidence="1 2" key="1">
    <citation type="submission" date="2018-06" db="EMBL/GenBank/DDBJ databases">
        <title>Complete Genomes of Monosporascus.</title>
        <authorList>
            <person name="Robinson A.J."/>
            <person name="Natvig D.O."/>
        </authorList>
    </citation>
    <scope>NUCLEOTIDE SEQUENCE [LARGE SCALE GENOMIC DNA]</scope>
    <source>
        <strain evidence="1 2">CBS 609.92</strain>
    </source>
</reference>
<evidence type="ECO:0000313" key="2">
    <source>
        <dbReference type="Proteomes" id="UP000294003"/>
    </source>
</evidence>
<name>A0ABY0GW73_9PEZI</name>
<dbReference type="Proteomes" id="UP000294003">
    <property type="component" value="Unassembled WGS sequence"/>
</dbReference>
<proteinExistence type="predicted"/>
<organism evidence="1 2">
    <name type="scientific">Monosporascus cannonballus</name>
    <dbReference type="NCBI Taxonomy" id="155416"/>
    <lineage>
        <taxon>Eukaryota</taxon>
        <taxon>Fungi</taxon>
        <taxon>Dikarya</taxon>
        <taxon>Ascomycota</taxon>
        <taxon>Pezizomycotina</taxon>
        <taxon>Sordariomycetes</taxon>
        <taxon>Xylariomycetidae</taxon>
        <taxon>Xylariales</taxon>
        <taxon>Xylariales incertae sedis</taxon>
        <taxon>Monosporascus</taxon>
    </lineage>
</organism>
<gene>
    <name evidence="1" type="ORF">DL762_008737</name>
</gene>
<dbReference type="EMBL" id="QJNS01000389">
    <property type="protein sequence ID" value="RYO78330.1"/>
    <property type="molecule type" value="Genomic_DNA"/>
</dbReference>
<accession>A0ABY0GW73</accession>
<comment type="caution">
    <text evidence="1">The sequence shown here is derived from an EMBL/GenBank/DDBJ whole genome shotgun (WGS) entry which is preliminary data.</text>
</comment>